<name>A0A7J4KYL2_9ARCH</name>
<evidence type="ECO:0000313" key="12">
    <source>
        <dbReference type="Proteomes" id="UP000527315"/>
    </source>
</evidence>
<evidence type="ECO:0000256" key="6">
    <source>
        <dbReference type="ARBA" id="ARBA00022723"/>
    </source>
</evidence>
<dbReference type="Gene3D" id="3.40.50.11860">
    <property type="entry name" value="Diphthamide synthesis DPH1/DPH2 domain 3"/>
    <property type="match status" value="1"/>
</dbReference>
<sequence length="366" mass="40512">MNFDLKLEELAKKIKSLKKKPKLILVQVPEGLKERVFEISGFLENELGTTFLAEHGRKGRKLGTTGSPLGTTMPFSQGSNEALSSQARQSVLRNKPKVVVSAEPCFGACDLALKDAEMLKADLIVHFGHFDFGVKSKIPVIYWPLSIEFDSARLVEKIALACAEQGWKSIGLGTTIQYLQEAKKLEKTLQKKSIKATCFQVLGCNYKAAKKLEAKAEGFFYIGSGLFHALGMQFALEKKVLVLHPETLELKELGAEKEKFERQRIAQISLARQAQSFAILVSTKPGQFNITNALEAKKLLEENGKKAVIFTAGQLMPEHFTGLKIDAFVNTACPRIAVDDSSLFGKPVISFEELKAAFGNRQPWSF</sequence>
<organism evidence="11 12">
    <name type="scientific">Candidatus Iainarchaeum sp</name>
    <dbReference type="NCBI Taxonomy" id="3101447"/>
    <lineage>
        <taxon>Archaea</taxon>
        <taxon>Candidatus Iainarchaeota</taxon>
        <taxon>Candidatus Iainarchaeia</taxon>
        <taxon>Candidatus Iainarchaeales</taxon>
        <taxon>Candidatus Iainarchaeaceae</taxon>
        <taxon>Candidatus Iainarchaeum</taxon>
    </lineage>
</organism>
<protein>
    <recommendedName>
        <fullName evidence="3 10">2-(3-amino-3-carboxypropyl)histidine synthase</fullName>
        <ecNumber evidence="3 10">2.5.1.108</ecNumber>
    </recommendedName>
</protein>
<dbReference type="GO" id="GO:0051539">
    <property type="term" value="F:4 iron, 4 sulfur cluster binding"/>
    <property type="evidence" value="ECO:0007669"/>
    <property type="project" value="UniProtKB-UniRule"/>
</dbReference>
<dbReference type="Pfam" id="PF01866">
    <property type="entry name" value="Diphthamide_syn"/>
    <property type="match status" value="1"/>
</dbReference>
<dbReference type="PIRSF" id="PIRSF004967">
    <property type="entry name" value="DPH1"/>
    <property type="match status" value="1"/>
</dbReference>
<dbReference type="SFLD" id="SFLDS00032">
    <property type="entry name" value="Radical_SAM_3-amino-3-carboxyp"/>
    <property type="match status" value="1"/>
</dbReference>
<dbReference type="InterPro" id="IPR042264">
    <property type="entry name" value="DPH1/DPH2_2"/>
</dbReference>
<comment type="caution">
    <text evidence="11">The sequence shown here is derived from an EMBL/GenBank/DDBJ whole genome shotgun (WGS) entry which is preliminary data.</text>
</comment>
<proteinExistence type="inferred from homology"/>
<dbReference type="UniPathway" id="UPA00559"/>
<dbReference type="GO" id="GO:0046872">
    <property type="term" value="F:metal ion binding"/>
    <property type="evidence" value="ECO:0007669"/>
    <property type="project" value="UniProtKB-KW"/>
</dbReference>
<evidence type="ECO:0000313" key="11">
    <source>
        <dbReference type="EMBL" id="HIH33407.1"/>
    </source>
</evidence>
<dbReference type="InterPro" id="IPR022428">
    <property type="entry name" value="Dph2_arc"/>
</dbReference>
<evidence type="ECO:0000256" key="1">
    <source>
        <dbReference type="ARBA" id="ARBA00001966"/>
    </source>
</evidence>
<evidence type="ECO:0000256" key="10">
    <source>
        <dbReference type="PIRNR" id="PIRNR004967"/>
    </source>
</evidence>
<dbReference type="Gene3D" id="3.40.50.11840">
    <property type="entry name" value="Diphthamide synthesis DPH1/DPH2 domain 1"/>
    <property type="match status" value="1"/>
</dbReference>
<dbReference type="EMBL" id="DUFJ01000092">
    <property type="protein sequence ID" value="HIH33407.1"/>
    <property type="molecule type" value="Genomic_DNA"/>
</dbReference>
<evidence type="ECO:0000256" key="8">
    <source>
        <dbReference type="ARBA" id="ARBA00023014"/>
    </source>
</evidence>
<dbReference type="PANTHER" id="PTHR10762">
    <property type="entry name" value="DIPHTHAMIDE BIOSYNTHESIS PROTEIN"/>
    <property type="match status" value="1"/>
</dbReference>
<dbReference type="InterPro" id="IPR035435">
    <property type="entry name" value="DPH1/DPH2_euk_archaea"/>
</dbReference>
<keyword evidence="6 10" id="KW-0479">Metal-binding</keyword>
<keyword evidence="8 10" id="KW-0411">Iron-sulfur</keyword>
<dbReference type="GO" id="GO:0017183">
    <property type="term" value="P:protein histidyl modification to diphthamide"/>
    <property type="evidence" value="ECO:0007669"/>
    <property type="project" value="UniProtKB-UniRule"/>
</dbReference>
<keyword evidence="4 10" id="KW-0808">Transferase</keyword>
<comment type="similarity">
    <text evidence="10">Belongs to the DPH1/DPH2 family.</text>
</comment>
<dbReference type="GO" id="GO:0090560">
    <property type="term" value="F:2-(3-amino-3-carboxypropyl)histidine synthase activity"/>
    <property type="evidence" value="ECO:0007669"/>
    <property type="project" value="UniProtKB-UniRule"/>
</dbReference>
<dbReference type="NCBIfam" id="TIGR00322">
    <property type="entry name" value="diphth2_R"/>
    <property type="match status" value="1"/>
</dbReference>
<evidence type="ECO:0000256" key="7">
    <source>
        <dbReference type="ARBA" id="ARBA00023004"/>
    </source>
</evidence>
<evidence type="ECO:0000256" key="3">
    <source>
        <dbReference type="ARBA" id="ARBA00012221"/>
    </source>
</evidence>
<comment type="cofactor">
    <cofactor evidence="1 10">
        <name>[4Fe-4S] cluster</name>
        <dbReference type="ChEBI" id="CHEBI:49883"/>
    </cofactor>
</comment>
<evidence type="ECO:0000256" key="2">
    <source>
        <dbReference type="ARBA" id="ARBA00005156"/>
    </source>
</evidence>
<accession>A0A7J4KYL2</accession>
<dbReference type="PANTHER" id="PTHR10762:SF1">
    <property type="entry name" value="2-(3-AMINO-3-CARBOXYPROPYL)HISTIDINE SYNTHASE SUBUNIT 1"/>
    <property type="match status" value="1"/>
</dbReference>
<dbReference type="InterPro" id="IPR042265">
    <property type="entry name" value="DPH1/DPH2_3"/>
</dbReference>
<evidence type="ECO:0000256" key="5">
    <source>
        <dbReference type="ARBA" id="ARBA00022691"/>
    </source>
</evidence>
<comment type="catalytic activity">
    <reaction evidence="9 10">
        <text>L-histidyl-[translation elongation factor 2] + S-adenosyl-L-methionine = 2-[(3S)-amino-3-carboxypropyl]-L-histidyl-[translation elongation factor 2] + S-methyl-5'-thioadenosine + H(+)</text>
        <dbReference type="Rhea" id="RHEA:36783"/>
        <dbReference type="Rhea" id="RHEA-COMP:9748"/>
        <dbReference type="Rhea" id="RHEA-COMP:9749"/>
        <dbReference type="ChEBI" id="CHEBI:15378"/>
        <dbReference type="ChEBI" id="CHEBI:17509"/>
        <dbReference type="ChEBI" id="CHEBI:29979"/>
        <dbReference type="ChEBI" id="CHEBI:59789"/>
        <dbReference type="ChEBI" id="CHEBI:73995"/>
        <dbReference type="EC" id="2.5.1.108"/>
    </reaction>
</comment>
<gene>
    <name evidence="11" type="primary">dph2</name>
    <name evidence="11" type="ORF">HA227_04105</name>
</gene>
<comment type="function">
    <text evidence="10">Catalyzes the first step of diphthamide biosynthesis, i.e. the transfer of the 3-amino-3-carboxypropyl group from S-adenosyl-L-methionine (SAM) to the C2 position of the imidazole ring of the target histidine residue in translation elongation factor 2 (EF-2).</text>
</comment>
<dbReference type="Gene3D" id="3.40.50.11850">
    <property type="entry name" value="Diphthamide synthesis DPH1/DPH2 domain 2"/>
    <property type="match status" value="1"/>
</dbReference>
<dbReference type="InterPro" id="IPR016435">
    <property type="entry name" value="DPH1/DPH2"/>
</dbReference>
<dbReference type="AlphaFoldDB" id="A0A7J4KYL2"/>
<keyword evidence="10" id="KW-0004">4Fe-4S</keyword>
<keyword evidence="7 10" id="KW-0408">Iron</keyword>
<dbReference type="InterPro" id="IPR042263">
    <property type="entry name" value="DPH1/DPH2_1"/>
</dbReference>
<reference evidence="12" key="1">
    <citation type="journal article" date="2020" name="bioRxiv">
        <title>A rank-normalized archaeal taxonomy based on genome phylogeny resolves widespread incomplete and uneven classifications.</title>
        <authorList>
            <person name="Rinke C."/>
            <person name="Chuvochina M."/>
            <person name="Mussig A.J."/>
            <person name="Chaumeil P.-A."/>
            <person name="Waite D.W."/>
            <person name="Whitman W.B."/>
            <person name="Parks D.H."/>
            <person name="Hugenholtz P."/>
        </authorList>
    </citation>
    <scope>NUCLEOTIDE SEQUENCE [LARGE SCALE GENOMIC DNA]</scope>
</reference>
<dbReference type="EC" id="2.5.1.108" evidence="3 10"/>
<dbReference type="NCBIfam" id="TIGR03682">
    <property type="entry name" value="arCOG04112"/>
    <property type="match status" value="1"/>
</dbReference>
<evidence type="ECO:0000256" key="4">
    <source>
        <dbReference type="ARBA" id="ARBA00022679"/>
    </source>
</evidence>
<comment type="pathway">
    <text evidence="2 10">Protein modification; peptidyl-diphthamide biosynthesis.</text>
</comment>
<keyword evidence="5 10" id="KW-0949">S-adenosyl-L-methionine</keyword>
<dbReference type="Proteomes" id="UP000527315">
    <property type="component" value="Unassembled WGS sequence"/>
</dbReference>
<evidence type="ECO:0000256" key="9">
    <source>
        <dbReference type="ARBA" id="ARBA00048403"/>
    </source>
</evidence>